<protein>
    <recommendedName>
        <fullName evidence="1">DUF6699 domain-containing protein</fullName>
    </recommendedName>
</protein>
<dbReference type="InterPro" id="IPR046522">
    <property type="entry name" value="DUF6699"/>
</dbReference>
<feature type="domain" description="DUF6699" evidence="1">
    <location>
        <begin position="28"/>
        <end position="161"/>
    </location>
</feature>
<proteinExistence type="predicted"/>
<dbReference type="Proteomes" id="UP000053593">
    <property type="component" value="Unassembled WGS sequence"/>
</dbReference>
<evidence type="ECO:0000313" key="3">
    <source>
        <dbReference type="Proteomes" id="UP000053593"/>
    </source>
</evidence>
<dbReference type="OrthoDB" id="3144234at2759"/>
<dbReference type="EMBL" id="KN834870">
    <property type="protein sequence ID" value="KIK51184.1"/>
    <property type="molecule type" value="Genomic_DNA"/>
</dbReference>
<dbReference type="AlphaFoldDB" id="A0A0D0BNS0"/>
<reference evidence="2 3" key="1">
    <citation type="submission" date="2014-04" db="EMBL/GenBank/DDBJ databases">
        <title>Evolutionary Origins and Diversification of the Mycorrhizal Mutualists.</title>
        <authorList>
            <consortium name="DOE Joint Genome Institute"/>
            <consortium name="Mycorrhizal Genomics Consortium"/>
            <person name="Kohler A."/>
            <person name="Kuo A."/>
            <person name="Nagy L.G."/>
            <person name="Floudas D."/>
            <person name="Copeland A."/>
            <person name="Barry K.W."/>
            <person name="Cichocki N."/>
            <person name="Veneault-Fourrey C."/>
            <person name="LaButti K."/>
            <person name="Lindquist E.A."/>
            <person name="Lipzen A."/>
            <person name="Lundell T."/>
            <person name="Morin E."/>
            <person name="Murat C."/>
            <person name="Riley R."/>
            <person name="Ohm R."/>
            <person name="Sun H."/>
            <person name="Tunlid A."/>
            <person name="Henrissat B."/>
            <person name="Grigoriev I.V."/>
            <person name="Hibbett D.S."/>
            <person name="Martin F."/>
        </authorList>
    </citation>
    <scope>NUCLEOTIDE SEQUENCE [LARGE SCALE GENOMIC DNA]</scope>
    <source>
        <strain evidence="2 3">FD-317 M1</strain>
    </source>
</reference>
<organism evidence="2 3">
    <name type="scientific">Collybiopsis luxurians FD-317 M1</name>
    <dbReference type="NCBI Taxonomy" id="944289"/>
    <lineage>
        <taxon>Eukaryota</taxon>
        <taxon>Fungi</taxon>
        <taxon>Dikarya</taxon>
        <taxon>Basidiomycota</taxon>
        <taxon>Agaricomycotina</taxon>
        <taxon>Agaricomycetes</taxon>
        <taxon>Agaricomycetidae</taxon>
        <taxon>Agaricales</taxon>
        <taxon>Marasmiineae</taxon>
        <taxon>Omphalotaceae</taxon>
        <taxon>Collybiopsis</taxon>
        <taxon>Collybiopsis luxurians</taxon>
    </lineage>
</organism>
<dbReference type="Pfam" id="PF20415">
    <property type="entry name" value="DUF6699"/>
    <property type="match status" value="1"/>
</dbReference>
<keyword evidence="3" id="KW-1185">Reference proteome</keyword>
<sequence>MPRLAQIHRLIAHQPFTMVEDEKNPSLLSWNVRDPPSMVLNLDGIPGRNLYPHELAFSATNPPVTKLRILCGMFTDSDHWRIEVHNPRGVTVRDVLKAIYDAFKQPYPLQEFSGICAKTQSRILEVYHARVRTTADARATWEAGIQRGDCLMKHSWFGGLSLPYMDGPEMENTCILSLRIEDSALTLSSPTGIGPSPFR</sequence>
<evidence type="ECO:0000313" key="2">
    <source>
        <dbReference type="EMBL" id="KIK51184.1"/>
    </source>
</evidence>
<accession>A0A0D0BNS0</accession>
<name>A0A0D0BNS0_9AGAR</name>
<evidence type="ECO:0000259" key="1">
    <source>
        <dbReference type="Pfam" id="PF20415"/>
    </source>
</evidence>
<gene>
    <name evidence="2" type="ORF">GYMLUDRAFT_64954</name>
</gene>
<dbReference type="HOGENOM" id="CLU_085813_2_0_1"/>